<keyword evidence="5" id="KW-0805">Transcription regulation</keyword>
<dbReference type="FunFam" id="3.40.50.2300:FF:000021">
    <property type="entry name" value="Two-component system response regulator KdpE"/>
    <property type="match status" value="1"/>
</dbReference>
<dbReference type="Proteomes" id="UP000304148">
    <property type="component" value="Chromosome"/>
</dbReference>
<evidence type="ECO:0000256" key="6">
    <source>
        <dbReference type="ARBA" id="ARBA00023125"/>
    </source>
</evidence>
<dbReference type="GO" id="GO:0000156">
    <property type="term" value="F:phosphorelay response regulator activity"/>
    <property type="evidence" value="ECO:0007669"/>
    <property type="project" value="TreeGrafter"/>
</dbReference>
<dbReference type="Gene3D" id="6.10.250.690">
    <property type="match status" value="1"/>
</dbReference>
<dbReference type="GO" id="GO:0005829">
    <property type="term" value="C:cytosol"/>
    <property type="evidence" value="ECO:0007669"/>
    <property type="project" value="TreeGrafter"/>
</dbReference>
<dbReference type="AlphaFoldDB" id="A0A383R9R0"/>
<dbReference type="PROSITE" id="PS51755">
    <property type="entry name" value="OMPR_PHOB"/>
    <property type="match status" value="1"/>
</dbReference>
<dbReference type="EMBL" id="LS992241">
    <property type="protein sequence ID" value="SYX83688.1"/>
    <property type="molecule type" value="Genomic_DNA"/>
</dbReference>
<evidence type="ECO:0000259" key="10">
    <source>
        <dbReference type="PROSITE" id="PS50110"/>
    </source>
</evidence>
<feature type="domain" description="OmpR/PhoB-type" evidence="11">
    <location>
        <begin position="142"/>
        <end position="241"/>
    </location>
</feature>
<dbReference type="SMART" id="SM00862">
    <property type="entry name" value="Trans_reg_C"/>
    <property type="match status" value="1"/>
</dbReference>
<dbReference type="InterPro" id="IPR039420">
    <property type="entry name" value="WalR-like"/>
</dbReference>
<gene>
    <name evidence="12" type="ORF">PBLR_12110</name>
</gene>
<dbReference type="GO" id="GO:0042802">
    <property type="term" value="F:identical protein binding"/>
    <property type="evidence" value="ECO:0007669"/>
    <property type="project" value="UniProtKB-ARBA"/>
</dbReference>
<dbReference type="CDD" id="cd00383">
    <property type="entry name" value="trans_reg_C"/>
    <property type="match status" value="1"/>
</dbReference>
<sequence>MNKSESTMEVQGAIRNHVLVVEDDHHIRRFISINLERNGFQVAEAAMGSEAMMQFTTNRPDAVILDIMLPDMEGFEICRQIRDVDSEVVIIFLTAKGQDFDKIKGLELGADDYIVKPFNPLELVARINTVLRRSNQSSHVSSRIIESGPITLDKDANKVCKHGMKIEMTPKEYGMIKAFLEHPDKALSRNELLNLAWGEDFVGDPKTVDVHVRKLREKIEDDSSNPRRIETVWGMGYRWKRGE</sequence>
<organism evidence="12 13">
    <name type="scientific">Paenibacillus alvei</name>
    <name type="common">Bacillus alvei</name>
    <dbReference type="NCBI Taxonomy" id="44250"/>
    <lineage>
        <taxon>Bacteria</taxon>
        <taxon>Bacillati</taxon>
        <taxon>Bacillota</taxon>
        <taxon>Bacilli</taxon>
        <taxon>Bacillales</taxon>
        <taxon>Paenibacillaceae</taxon>
        <taxon>Paenibacillus</taxon>
    </lineage>
</organism>
<dbReference type="Gene3D" id="1.10.10.10">
    <property type="entry name" value="Winged helix-like DNA-binding domain superfamily/Winged helix DNA-binding domain"/>
    <property type="match status" value="1"/>
</dbReference>
<evidence type="ECO:0000256" key="1">
    <source>
        <dbReference type="ARBA" id="ARBA00004496"/>
    </source>
</evidence>
<keyword evidence="3 8" id="KW-0597">Phosphoprotein</keyword>
<dbReference type="SUPFAM" id="SSF46894">
    <property type="entry name" value="C-terminal effector domain of the bipartite response regulators"/>
    <property type="match status" value="1"/>
</dbReference>
<dbReference type="Gene3D" id="3.40.50.2300">
    <property type="match status" value="1"/>
</dbReference>
<keyword evidence="6 9" id="KW-0238">DNA-binding</keyword>
<evidence type="ECO:0000313" key="13">
    <source>
        <dbReference type="Proteomes" id="UP000304148"/>
    </source>
</evidence>
<keyword evidence="4" id="KW-0902">Two-component regulatory system</keyword>
<dbReference type="GO" id="GO:0045893">
    <property type="term" value="P:positive regulation of DNA-templated transcription"/>
    <property type="evidence" value="ECO:0007669"/>
    <property type="project" value="UniProtKB-ARBA"/>
</dbReference>
<name>A0A383R9R0_PAEAL</name>
<dbReference type="RefSeq" id="WP_138185732.1">
    <property type="nucleotide sequence ID" value="NZ_LS992241.1"/>
</dbReference>
<dbReference type="Pfam" id="PF00486">
    <property type="entry name" value="Trans_reg_C"/>
    <property type="match status" value="1"/>
</dbReference>
<dbReference type="Pfam" id="PF00072">
    <property type="entry name" value="Response_reg"/>
    <property type="match status" value="1"/>
</dbReference>
<dbReference type="InterPro" id="IPR011006">
    <property type="entry name" value="CheY-like_superfamily"/>
</dbReference>
<dbReference type="SMART" id="SM00448">
    <property type="entry name" value="REC"/>
    <property type="match status" value="1"/>
</dbReference>
<protein>
    <submittedName>
        <fullName evidence="12">Alkaline phosphatase synthesis transcriptional regulatory protein PhoP</fullName>
    </submittedName>
</protein>
<dbReference type="GO" id="GO:0032993">
    <property type="term" value="C:protein-DNA complex"/>
    <property type="evidence" value="ECO:0007669"/>
    <property type="project" value="TreeGrafter"/>
</dbReference>
<feature type="domain" description="Response regulatory" evidence="10">
    <location>
        <begin position="17"/>
        <end position="131"/>
    </location>
</feature>
<evidence type="ECO:0000259" key="11">
    <source>
        <dbReference type="PROSITE" id="PS51755"/>
    </source>
</evidence>
<evidence type="ECO:0000256" key="2">
    <source>
        <dbReference type="ARBA" id="ARBA00022490"/>
    </source>
</evidence>
<evidence type="ECO:0000256" key="9">
    <source>
        <dbReference type="PROSITE-ProRule" id="PRU01091"/>
    </source>
</evidence>
<evidence type="ECO:0000256" key="5">
    <source>
        <dbReference type="ARBA" id="ARBA00023015"/>
    </source>
</evidence>
<dbReference type="CDD" id="cd17574">
    <property type="entry name" value="REC_OmpR"/>
    <property type="match status" value="1"/>
</dbReference>
<dbReference type="PANTHER" id="PTHR48111">
    <property type="entry name" value="REGULATOR OF RPOS"/>
    <property type="match status" value="1"/>
</dbReference>
<evidence type="ECO:0000256" key="4">
    <source>
        <dbReference type="ARBA" id="ARBA00023012"/>
    </source>
</evidence>
<dbReference type="InterPro" id="IPR001789">
    <property type="entry name" value="Sig_transdc_resp-reg_receiver"/>
</dbReference>
<evidence type="ECO:0000256" key="3">
    <source>
        <dbReference type="ARBA" id="ARBA00022553"/>
    </source>
</evidence>
<dbReference type="SUPFAM" id="SSF52172">
    <property type="entry name" value="CheY-like"/>
    <property type="match status" value="1"/>
</dbReference>
<accession>A0A383R9R0</accession>
<proteinExistence type="predicted"/>
<evidence type="ECO:0000256" key="8">
    <source>
        <dbReference type="PROSITE-ProRule" id="PRU00169"/>
    </source>
</evidence>
<dbReference type="PANTHER" id="PTHR48111:SF54">
    <property type="entry name" value="STAGE 0 SPORULATION PROTEIN A HOMOLOG"/>
    <property type="match status" value="1"/>
</dbReference>
<evidence type="ECO:0000256" key="7">
    <source>
        <dbReference type="ARBA" id="ARBA00023163"/>
    </source>
</evidence>
<dbReference type="InterPro" id="IPR001867">
    <property type="entry name" value="OmpR/PhoB-type_DNA-bd"/>
</dbReference>
<dbReference type="InterPro" id="IPR016032">
    <property type="entry name" value="Sig_transdc_resp-reg_C-effctor"/>
</dbReference>
<keyword evidence="7" id="KW-0804">Transcription</keyword>
<keyword evidence="2" id="KW-0963">Cytoplasm</keyword>
<dbReference type="PROSITE" id="PS50110">
    <property type="entry name" value="RESPONSE_REGULATORY"/>
    <property type="match status" value="1"/>
</dbReference>
<dbReference type="FunFam" id="1.10.10.10:FF:000018">
    <property type="entry name" value="DNA-binding response regulator ResD"/>
    <property type="match status" value="1"/>
</dbReference>
<dbReference type="InterPro" id="IPR036388">
    <property type="entry name" value="WH-like_DNA-bd_sf"/>
</dbReference>
<comment type="subcellular location">
    <subcellularLocation>
        <location evidence="1">Cytoplasm</location>
    </subcellularLocation>
</comment>
<evidence type="ECO:0000313" key="12">
    <source>
        <dbReference type="EMBL" id="SYX83688.1"/>
    </source>
</evidence>
<feature type="modified residue" description="4-aspartylphosphate" evidence="8">
    <location>
        <position position="66"/>
    </location>
</feature>
<feature type="DNA-binding region" description="OmpR/PhoB-type" evidence="9">
    <location>
        <begin position="142"/>
        <end position="241"/>
    </location>
</feature>
<reference evidence="13" key="1">
    <citation type="submission" date="2018-08" db="EMBL/GenBank/DDBJ databases">
        <authorList>
            <person name="Chevrot R."/>
        </authorList>
    </citation>
    <scope>NUCLEOTIDE SEQUENCE [LARGE SCALE GENOMIC DNA]</scope>
</reference>
<dbReference type="GO" id="GO:0000987">
    <property type="term" value="F:cis-regulatory region sequence-specific DNA binding"/>
    <property type="evidence" value="ECO:0007669"/>
    <property type="project" value="UniProtKB-ARBA"/>
</dbReference>